<evidence type="ECO:0000256" key="1">
    <source>
        <dbReference type="ARBA" id="ARBA00001933"/>
    </source>
</evidence>
<accession>A0A0F9W535</accession>
<dbReference type="Pfam" id="PF00842">
    <property type="entry name" value="Ala_racemase_C"/>
    <property type="match status" value="1"/>
</dbReference>
<dbReference type="GO" id="GO:0008784">
    <property type="term" value="F:alanine racemase activity"/>
    <property type="evidence" value="ECO:0007669"/>
    <property type="project" value="InterPro"/>
</dbReference>
<evidence type="ECO:0000313" key="5">
    <source>
        <dbReference type="EMBL" id="KKO12386.1"/>
    </source>
</evidence>
<dbReference type="SUPFAM" id="SSF50621">
    <property type="entry name" value="Alanine racemase C-terminal domain-like"/>
    <property type="match status" value="1"/>
</dbReference>
<dbReference type="Pfam" id="PF01168">
    <property type="entry name" value="Ala_racemase_N"/>
    <property type="match status" value="1"/>
</dbReference>
<dbReference type="EMBL" id="LAZR01000001">
    <property type="protein sequence ID" value="KKO12386.1"/>
    <property type="molecule type" value="Genomic_DNA"/>
</dbReference>
<dbReference type="NCBIfam" id="TIGR00492">
    <property type="entry name" value="alr"/>
    <property type="match status" value="1"/>
</dbReference>
<comment type="cofactor">
    <cofactor evidence="1">
        <name>pyridoxal 5'-phosphate</name>
        <dbReference type="ChEBI" id="CHEBI:597326"/>
    </cofactor>
</comment>
<dbReference type="SMART" id="SM01005">
    <property type="entry name" value="Ala_racemase_C"/>
    <property type="match status" value="1"/>
</dbReference>
<gene>
    <name evidence="5" type="ORF">LCGC14_0003970</name>
</gene>
<dbReference type="GO" id="GO:0030632">
    <property type="term" value="P:D-alanine biosynthetic process"/>
    <property type="evidence" value="ECO:0007669"/>
    <property type="project" value="TreeGrafter"/>
</dbReference>
<comment type="caution">
    <text evidence="5">The sequence shown here is derived from an EMBL/GenBank/DDBJ whole genome shotgun (WGS) entry which is preliminary data.</text>
</comment>
<feature type="domain" description="Alanine racemase C-terminal" evidence="4">
    <location>
        <begin position="252"/>
        <end position="383"/>
    </location>
</feature>
<reference evidence="5" key="1">
    <citation type="journal article" date="2015" name="Nature">
        <title>Complex archaea that bridge the gap between prokaryotes and eukaryotes.</title>
        <authorList>
            <person name="Spang A."/>
            <person name="Saw J.H."/>
            <person name="Jorgensen S.L."/>
            <person name="Zaremba-Niedzwiedzka K."/>
            <person name="Martijn J."/>
            <person name="Lind A.E."/>
            <person name="van Eijk R."/>
            <person name="Schleper C."/>
            <person name="Guy L."/>
            <person name="Ettema T.J."/>
        </authorList>
    </citation>
    <scope>NUCLEOTIDE SEQUENCE</scope>
</reference>
<evidence type="ECO:0000256" key="2">
    <source>
        <dbReference type="ARBA" id="ARBA00022898"/>
    </source>
</evidence>
<dbReference type="FunFam" id="3.20.20.10:FF:000002">
    <property type="entry name" value="Alanine racemase"/>
    <property type="match status" value="1"/>
</dbReference>
<dbReference type="InterPro" id="IPR009006">
    <property type="entry name" value="Ala_racemase/Decarboxylase_C"/>
</dbReference>
<dbReference type="GO" id="GO:0005829">
    <property type="term" value="C:cytosol"/>
    <property type="evidence" value="ECO:0007669"/>
    <property type="project" value="TreeGrafter"/>
</dbReference>
<protein>
    <recommendedName>
        <fullName evidence="4">Alanine racemase C-terminal domain-containing protein</fullName>
    </recommendedName>
</protein>
<dbReference type="InterPro" id="IPR029066">
    <property type="entry name" value="PLP-binding_barrel"/>
</dbReference>
<dbReference type="PRINTS" id="PR00992">
    <property type="entry name" value="ALARACEMASE"/>
</dbReference>
<proteinExistence type="inferred from homology"/>
<keyword evidence="3" id="KW-0413">Isomerase</keyword>
<evidence type="ECO:0000256" key="3">
    <source>
        <dbReference type="ARBA" id="ARBA00023235"/>
    </source>
</evidence>
<keyword evidence="2" id="KW-0663">Pyridoxal phosphate</keyword>
<name>A0A0F9W535_9ZZZZ</name>
<dbReference type="PROSITE" id="PS00395">
    <property type="entry name" value="ALANINE_RACEMASE"/>
    <property type="match status" value="1"/>
</dbReference>
<dbReference type="SUPFAM" id="SSF51419">
    <property type="entry name" value="PLP-binding barrel"/>
    <property type="match status" value="1"/>
</dbReference>
<dbReference type="InterPro" id="IPR001608">
    <property type="entry name" value="Ala_racemase_N"/>
</dbReference>
<sequence>MVDMPRVDAHSWAEIDLAAVQHNFRRARHYAPASRLCAVIKANAYGHGVEPIARALSNELQGGDCFAVATLAEARRVYQALGLRDILILRGPLDAAELTEILATGFMWVLHSPWQADLLKASLTQGMMFQPLRIWVKTNTGMNRLGMSPQAFADIWPWLKNLPQKKSLMLMSHFATADEPDKPLAAEQLKNFQALADSVALDPDSEGMSLSASAGILAWPSAQFSMCRPGIMLYGASPMVGEHGPAFGLQPVMNLKSRLVTTNEVKAGDTVGYGATYHCQQDMRVGIIGIGYGDGYPRHAPSGTPVLIHAAGKVYEAPLAGRVSMDMLTVDLTNVPAVPGDEVLLWGQGWGQQLPAERIADLCQTIAYELFCQITARVKFIYQ</sequence>
<dbReference type="PANTHER" id="PTHR30511">
    <property type="entry name" value="ALANINE RACEMASE"/>
    <property type="match status" value="1"/>
</dbReference>
<evidence type="ECO:0000259" key="4">
    <source>
        <dbReference type="SMART" id="SM01005"/>
    </source>
</evidence>
<dbReference type="InterPro" id="IPR000821">
    <property type="entry name" value="Ala_racemase"/>
</dbReference>
<dbReference type="Gene3D" id="3.20.20.10">
    <property type="entry name" value="Alanine racemase"/>
    <property type="match status" value="1"/>
</dbReference>
<dbReference type="HAMAP" id="MF_01201">
    <property type="entry name" value="Ala_racemase"/>
    <property type="match status" value="1"/>
</dbReference>
<dbReference type="AlphaFoldDB" id="A0A0F9W535"/>
<dbReference type="InterPro" id="IPR011079">
    <property type="entry name" value="Ala_racemase_C"/>
</dbReference>
<organism evidence="5">
    <name type="scientific">marine sediment metagenome</name>
    <dbReference type="NCBI Taxonomy" id="412755"/>
    <lineage>
        <taxon>unclassified sequences</taxon>
        <taxon>metagenomes</taxon>
        <taxon>ecological metagenomes</taxon>
    </lineage>
</organism>
<dbReference type="Gene3D" id="2.40.37.10">
    <property type="entry name" value="Lyase, Ornithine Decarboxylase, Chain A, domain 1"/>
    <property type="match status" value="1"/>
</dbReference>
<dbReference type="PANTHER" id="PTHR30511:SF0">
    <property type="entry name" value="ALANINE RACEMASE, CATABOLIC-RELATED"/>
    <property type="match status" value="1"/>
</dbReference>
<dbReference type="GO" id="GO:0030170">
    <property type="term" value="F:pyridoxal phosphate binding"/>
    <property type="evidence" value="ECO:0007669"/>
    <property type="project" value="TreeGrafter"/>
</dbReference>
<dbReference type="InterPro" id="IPR020622">
    <property type="entry name" value="Ala_racemase_pyridoxalP-BS"/>
</dbReference>